<dbReference type="InterPro" id="IPR006474">
    <property type="entry name" value="Helicase_Cas3_CRISPR-ass_core"/>
</dbReference>
<dbReference type="RefSeq" id="WP_328774813.1">
    <property type="nucleotide sequence ID" value="NZ_CP108057.1"/>
</dbReference>
<evidence type="ECO:0000256" key="6">
    <source>
        <dbReference type="ARBA" id="ARBA00022801"/>
    </source>
</evidence>
<keyword evidence="5" id="KW-0547">Nucleotide-binding</keyword>
<evidence type="ECO:0000259" key="11">
    <source>
        <dbReference type="PROSITE" id="PS51643"/>
    </source>
</evidence>
<dbReference type="Pfam" id="PF18019">
    <property type="entry name" value="Cas3_HD"/>
    <property type="match status" value="1"/>
</dbReference>
<comment type="similarity">
    <text evidence="2">In the central section; belongs to the CRISPR-associated helicase Cas3 family.</text>
</comment>
<dbReference type="NCBIfam" id="TIGR01596">
    <property type="entry name" value="cas3_HD"/>
    <property type="match status" value="1"/>
</dbReference>
<dbReference type="InterPro" id="IPR054712">
    <property type="entry name" value="Cas3-like_dom"/>
</dbReference>
<dbReference type="InterPro" id="IPR014001">
    <property type="entry name" value="Helicase_ATP-bd"/>
</dbReference>
<evidence type="ECO:0000256" key="4">
    <source>
        <dbReference type="ARBA" id="ARBA00022723"/>
    </source>
</evidence>
<gene>
    <name evidence="12" type="primary">cas3</name>
    <name evidence="12" type="ORF">OHU17_00150</name>
</gene>
<evidence type="ECO:0000256" key="7">
    <source>
        <dbReference type="ARBA" id="ARBA00022806"/>
    </source>
</evidence>
<evidence type="ECO:0000256" key="3">
    <source>
        <dbReference type="ARBA" id="ARBA00022722"/>
    </source>
</evidence>
<evidence type="ECO:0000256" key="9">
    <source>
        <dbReference type="ARBA" id="ARBA00023118"/>
    </source>
</evidence>
<proteinExistence type="inferred from homology"/>
<keyword evidence="13" id="KW-1185">Reference proteome</keyword>
<evidence type="ECO:0000256" key="1">
    <source>
        <dbReference type="ARBA" id="ARBA00006847"/>
    </source>
</evidence>
<dbReference type="InterPro" id="IPR027417">
    <property type="entry name" value="P-loop_NTPase"/>
</dbReference>
<dbReference type="EMBL" id="CP108057">
    <property type="protein sequence ID" value="WUO44356.1"/>
    <property type="molecule type" value="Genomic_DNA"/>
</dbReference>
<keyword evidence="8" id="KW-0067">ATP-binding</keyword>
<dbReference type="Proteomes" id="UP001432075">
    <property type="component" value="Chromosome"/>
</dbReference>
<dbReference type="InterPro" id="IPR038257">
    <property type="entry name" value="CRISPR-assoc_Cas3_HD_sf"/>
</dbReference>
<keyword evidence="4" id="KW-0479">Metal-binding</keyword>
<evidence type="ECO:0000313" key="12">
    <source>
        <dbReference type="EMBL" id="WUO44356.1"/>
    </source>
</evidence>
<protein>
    <submittedName>
        <fullName evidence="12">CRISPR-associated helicase Cas3</fullName>
    </submittedName>
</protein>
<feature type="region of interest" description="Disordered" evidence="10">
    <location>
        <begin position="977"/>
        <end position="996"/>
    </location>
</feature>
<evidence type="ECO:0000256" key="2">
    <source>
        <dbReference type="ARBA" id="ARBA00009046"/>
    </source>
</evidence>
<keyword evidence="9" id="KW-0051">Antiviral defense</keyword>
<dbReference type="SUPFAM" id="SSF52540">
    <property type="entry name" value="P-loop containing nucleoside triphosphate hydrolases"/>
    <property type="match status" value="1"/>
</dbReference>
<feature type="domain" description="HD Cas3-type" evidence="11">
    <location>
        <begin position="41"/>
        <end position="257"/>
    </location>
</feature>
<dbReference type="CDD" id="cd09641">
    <property type="entry name" value="Cas3''_I"/>
    <property type="match status" value="1"/>
</dbReference>
<sequence length="996" mass="110866">MGSAQPPTQRACSPGHDTRCSLAWLWIWAKTDRFGLSRKRGNSPWNTLLAHCLDTAAVCGALFDHYLAAPVRARLADAFGAGDVAKARSILMFLAATHDMPGKAIPDFQLGFLQSRDPELLAHARHWLAQAQSHGLPLDSTHRTARQHAHVTARYLPGLLGCTCCTDDEDETGPEHHGLHAIAALLGGHHGHVPNSSCIGTAECDLTPAWKSLQRELLNELARLLDVDLTELPALVRPERPCVLPLFAGLVVHSDWIASDESRFTYRTPETAGTNTDLWWRSSREEAAAAIRDLRLHRWQPTEMTWAEQMPDTPQPRPAQKAVIDARITGQSLVIIEDTTGGGKTEIAQYLTHRLALTCGYHGAYIALPLRAASDQIARRYRDYLTAILGSREAANLAVVHGSAHISEINRELKEASSANLDPSLINITNCDDPDTHQPASVVLHTWYEERSRGLLSCFGVGTIDQLVLAPQKSRHWFLRLYGLVNKTVVIDEAHAYELYQQQLLGAAIAWLADAGSSVVILSATLPKHQRHALLAAWCSGLQTQPSTPNPTGPITIVDSQGRCRTLTSARSKTSRKHRTRIRLMADPGPEALAHHLLTQHTTGITTVIRNTFIRAEALHDALLDQAEKQGWKPEEILLLHGRFFEKDRAHHQATLEAKLGPHPDPAARATTANPDRPERLLLIGTQVLEASLDYCTDHLYTDLCPFDLLLQRRGRQWRHTLNRPRHKHLAPLTHVLWTPNEDGLPCLPRPGTPGVYDPYILAATWHALHQHMPAHAPLTLTLTSPTDTQPILNTLYGDPPPDGQTPIHHLLRTLYPHWQRRLRDERKAAEGRELWPYDQNGNPTTYEELASGPSHGAGDDPDHPAHLAARSRLGTPSIDVIGLYQHPDRITWDPAGHEPADLRRYHPYADQDQEAHRLQRRHFLLNTVHVPHYWIGDLPNPTTWTKPEPAPALTDRPTLLLTPDGSPLDGRLAHLTYTPQTGLSRRRRPQPPVTS</sequence>
<dbReference type="PROSITE" id="PS51643">
    <property type="entry name" value="HD_CAS3"/>
    <property type="match status" value="1"/>
</dbReference>
<dbReference type="Gene3D" id="1.10.3210.30">
    <property type="match status" value="1"/>
</dbReference>
<evidence type="ECO:0000256" key="5">
    <source>
        <dbReference type="ARBA" id="ARBA00022741"/>
    </source>
</evidence>
<dbReference type="InterPro" id="IPR006483">
    <property type="entry name" value="CRISPR-assoc_Cas3_HD"/>
</dbReference>
<evidence type="ECO:0000313" key="13">
    <source>
        <dbReference type="Proteomes" id="UP001432075"/>
    </source>
</evidence>
<dbReference type="NCBIfam" id="TIGR01587">
    <property type="entry name" value="cas3_core"/>
    <property type="match status" value="1"/>
</dbReference>
<keyword evidence="7" id="KW-0347">Helicase</keyword>
<accession>A0ABZ1RDD9</accession>
<dbReference type="SMART" id="SM00487">
    <property type="entry name" value="DEXDc"/>
    <property type="match status" value="1"/>
</dbReference>
<feature type="region of interest" description="Disordered" evidence="10">
    <location>
        <begin position="832"/>
        <end position="868"/>
    </location>
</feature>
<reference evidence="12" key="1">
    <citation type="submission" date="2022-10" db="EMBL/GenBank/DDBJ databases">
        <title>The complete genomes of actinobacterial strains from the NBC collection.</title>
        <authorList>
            <person name="Joergensen T.S."/>
            <person name="Alvarez Arevalo M."/>
            <person name="Sterndorff E.B."/>
            <person name="Faurdal D."/>
            <person name="Vuksanovic O."/>
            <person name="Mourched A.-S."/>
            <person name="Charusanti P."/>
            <person name="Shaw S."/>
            <person name="Blin K."/>
            <person name="Weber T."/>
        </authorList>
    </citation>
    <scope>NUCLEOTIDE SEQUENCE</scope>
    <source>
        <strain evidence="12">NBC_00283</strain>
    </source>
</reference>
<comment type="similarity">
    <text evidence="1">In the N-terminal section; belongs to the CRISPR-associated nuclease Cas3-HD family.</text>
</comment>
<dbReference type="Gene3D" id="3.40.50.300">
    <property type="entry name" value="P-loop containing nucleotide triphosphate hydrolases"/>
    <property type="match status" value="1"/>
</dbReference>
<name>A0ABZ1RDD9_9ACTN</name>
<keyword evidence="6" id="KW-0378">Hydrolase</keyword>
<organism evidence="12 13">
    <name type="scientific">Streptomyces goshikiensis</name>
    <dbReference type="NCBI Taxonomy" id="1942"/>
    <lineage>
        <taxon>Bacteria</taxon>
        <taxon>Bacillati</taxon>
        <taxon>Actinomycetota</taxon>
        <taxon>Actinomycetes</taxon>
        <taxon>Kitasatosporales</taxon>
        <taxon>Streptomycetaceae</taxon>
        <taxon>Streptomyces</taxon>
    </lineage>
</organism>
<evidence type="ECO:0000256" key="10">
    <source>
        <dbReference type="SAM" id="MobiDB-lite"/>
    </source>
</evidence>
<keyword evidence="3" id="KW-0540">Nuclease</keyword>
<dbReference type="CDD" id="cd17930">
    <property type="entry name" value="DEXHc_cas3"/>
    <property type="match status" value="1"/>
</dbReference>
<dbReference type="Pfam" id="PF22590">
    <property type="entry name" value="Cas3-like_C_2"/>
    <property type="match status" value="1"/>
</dbReference>
<evidence type="ECO:0000256" key="8">
    <source>
        <dbReference type="ARBA" id="ARBA00022840"/>
    </source>
</evidence>